<dbReference type="PANTHER" id="PTHR26379">
    <property type="entry name" value="BTB/POZ AND MATH DOMAIN-CONTAINING PROTEIN 1"/>
    <property type="match status" value="1"/>
</dbReference>
<dbReference type="AlphaFoldDB" id="A0ABC8XV63"/>
<dbReference type="Pfam" id="PF22486">
    <property type="entry name" value="MATH_2"/>
    <property type="match status" value="1"/>
</dbReference>
<dbReference type="InterPro" id="IPR002083">
    <property type="entry name" value="MATH/TRAF_dom"/>
</dbReference>
<protein>
    <submittedName>
        <fullName evidence="5">Uncharacterized protein</fullName>
    </submittedName>
</protein>
<proteinExistence type="inferred from homology"/>
<feature type="domain" description="BTB" evidence="3">
    <location>
        <begin position="186"/>
        <end position="254"/>
    </location>
</feature>
<dbReference type="InterPro" id="IPR000210">
    <property type="entry name" value="BTB/POZ_dom"/>
</dbReference>
<dbReference type="SMART" id="SM00061">
    <property type="entry name" value="MATH"/>
    <property type="match status" value="1"/>
</dbReference>
<dbReference type="InterPro" id="IPR045005">
    <property type="entry name" value="BPM1-6"/>
</dbReference>
<evidence type="ECO:0000256" key="2">
    <source>
        <dbReference type="ARBA" id="ARBA00010846"/>
    </source>
</evidence>
<name>A0ABC8XV63_9POAL</name>
<evidence type="ECO:0000259" key="3">
    <source>
        <dbReference type="PROSITE" id="PS50097"/>
    </source>
</evidence>
<dbReference type="CDD" id="cd18280">
    <property type="entry name" value="BTB_POZ_BPM_plant"/>
    <property type="match status" value="1"/>
</dbReference>
<organism evidence="5 6">
    <name type="scientific">Urochloa decumbens</name>
    <dbReference type="NCBI Taxonomy" id="240449"/>
    <lineage>
        <taxon>Eukaryota</taxon>
        <taxon>Viridiplantae</taxon>
        <taxon>Streptophyta</taxon>
        <taxon>Embryophyta</taxon>
        <taxon>Tracheophyta</taxon>
        <taxon>Spermatophyta</taxon>
        <taxon>Magnoliopsida</taxon>
        <taxon>Liliopsida</taxon>
        <taxon>Poales</taxon>
        <taxon>Poaceae</taxon>
        <taxon>PACMAD clade</taxon>
        <taxon>Panicoideae</taxon>
        <taxon>Panicodae</taxon>
        <taxon>Paniceae</taxon>
        <taxon>Melinidinae</taxon>
        <taxon>Urochloa</taxon>
    </lineage>
</organism>
<dbReference type="Pfam" id="PF24570">
    <property type="entry name" value="BACK_BPM_SPOP"/>
    <property type="match status" value="1"/>
</dbReference>
<reference evidence="6" key="1">
    <citation type="submission" date="2024-06" db="EMBL/GenBank/DDBJ databases">
        <authorList>
            <person name="Ryan C."/>
        </authorList>
    </citation>
    <scope>NUCLEOTIDE SEQUENCE [LARGE SCALE GENOMIC DNA]</scope>
</reference>
<dbReference type="Gene3D" id="3.30.710.10">
    <property type="entry name" value="Potassium Channel Kv1.1, Chain A"/>
    <property type="match status" value="1"/>
</dbReference>
<dbReference type="Gene3D" id="1.25.40.420">
    <property type="match status" value="1"/>
</dbReference>
<sequence>MPASSPAAGAPWRSASAIVAGAVTGYHMLKVVGYSRTKDVPNGEVIKSRPFLAGGRKWYVEYMPNGSKAEYIDFISLYLCLDDNVAEAVKASAKFSLLDQDGKVLPSYSFTTGIINFSEKRNWGYGTFIKREVLEKSEYLKDDSFTVRIDVTVMKDVHTQDTPVVVVPPSDMHRHFGDLLSSKDGADVKFQVRKKTFPAHRSILAARSPVFKKALLGPMKEGSTTNTIPIDDMEAEVFGAMLTFIYMDELPDMKEEEESAMLQHLLVAADRYNLERLKLICEDKLCNHIATGSAASILALAQQHNCHGLKEACLDFLSTSTNLNSIMETEGFEYLTKNCPSVLKELLSKGASG</sequence>
<dbReference type="SMART" id="SM00225">
    <property type="entry name" value="BTB"/>
    <property type="match status" value="1"/>
</dbReference>
<evidence type="ECO:0000313" key="5">
    <source>
        <dbReference type="EMBL" id="CAL4933465.1"/>
    </source>
</evidence>
<dbReference type="SUPFAM" id="SSF49599">
    <property type="entry name" value="TRAF domain-like"/>
    <property type="match status" value="1"/>
</dbReference>
<dbReference type="CDD" id="cd00121">
    <property type="entry name" value="MATH"/>
    <property type="match status" value="1"/>
</dbReference>
<dbReference type="Pfam" id="PF00651">
    <property type="entry name" value="BTB"/>
    <property type="match status" value="1"/>
</dbReference>
<evidence type="ECO:0000259" key="4">
    <source>
        <dbReference type="PROSITE" id="PS50144"/>
    </source>
</evidence>
<gene>
    <name evidence="5" type="ORF">URODEC1_LOCUS28143</name>
</gene>
<dbReference type="PROSITE" id="PS50144">
    <property type="entry name" value="MATH"/>
    <property type="match status" value="1"/>
</dbReference>
<dbReference type="PROSITE" id="PS50097">
    <property type="entry name" value="BTB"/>
    <property type="match status" value="1"/>
</dbReference>
<comment type="similarity">
    <text evidence="2">Belongs to the Tdpoz family.</text>
</comment>
<dbReference type="Proteomes" id="UP001497457">
    <property type="component" value="Chromosome 15b"/>
</dbReference>
<dbReference type="SUPFAM" id="SSF54695">
    <property type="entry name" value="POZ domain"/>
    <property type="match status" value="1"/>
</dbReference>
<accession>A0ABC8XV63</accession>
<dbReference type="InterPro" id="IPR056423">
    <property type="entry name" value="BACK_BPM_SPOP"/>
</dbReference>
<keyword evidence="6" id="KW-1185">Reference proteome</keyword>
<dbReference type="Gene3D" id="2.60.210.10">
    <property type="entry name" value="Apoptosis, Tumor Necrosis Factor Receptor Associated Protein 2, Chain A"/>
    <property type="match status" value="1"/>
</dbReference>
<dbReference type="EMBL" id="OZ075125">
    <property type="protein sequence ID" value="CAL4933465.1"/>
    <property type="molecule type" value="Genomic_DNA"/>
</dbReference>
<evidence type="ECO:0000313" key="6">
    <source>
        <dbReference type="Proteomes" id="UP001497457"/>
    </source>
</evidence>
<dbReference type="InterPro" id="IPR011333">
    <property type="entry name" value="SKP1/BTB/POZ_sf"/>
</dbReference>
<dbReference type="InterPro" id="IPR008974">
    <property type="entry name" value="TRAF-like"/>
</dbReference>
<feature type="domain" description="MATH" evidence="4">
    <location>
        <begin position="24"/>
        <end position="151"/>
    </location>
</feature>
<dbReference type="PANTHER" id="PTHR26379:SF498">
    <property type="entry name" value="OS10G0425700 PROTEIN"/>
    <property type="match status" value="1"/>
</dbReference>
<comment type="pathway">
    <text evidence="1">Protein modification; protein ubiquitination.</text>
</comment>
<evidence type="ECO:0000256" key="1">
    <source>
        <dbReference type="ARBA" id="ARBA00004906"/>
    </source>
</evidence>
<reference evidence="5 6" key="2">
    <citation type="submission" date="2024-10" db="EMBL/GenBank/DDBJ databases">
        <authorList>
            <person name="Ryan C."/>
        </authorList>
    </citation>
    <scope>NUCLEOTIDE SEQUENCE [LARGE SCALE GENOMIC DNA]</scope>
</reference>